<sequence length="827" mass="89591">MQDFEKLGAFYLGREYDLAARKAEDNLILYDSKDLTTHAVCVGMTGSGKTGLCQALLEEAAIDGIPAIVIDPKGDLGNLLLTFPQLRAEDFAPWINEDDARRKGVSPADFAAGQAKLWKDGLASWGQDGSRIQKLRDSADFAIYTPGSTAGIPVSIVKSFNAPPPAIRDDTEAFGDRISTTVTSLLGLAGVDADPMQSREHILLSAILSHVWRQGQNLDLGSLIAQIQQPPMTKLGVMDLESVFPQKDRFGLAMRLNNLLAAPGFEAWMSGEPLDIGAMLHSPAGKPKISIFSISHLSDAERMFFVSMLLNETLGWVRQQPGTTSLRALVYMDEIFGYFPPVQNPPSKLPLLTLLKQARAFGVGMVLATQNPVDLDYKGLSNCGTWFIGRLQTERDKARVLDGLEGASSTAGGSFNRGEMEKILSQLGSRVFLMNNVHEDAPVIFESRWVMSYLRGPLTRNQIKLLQGGAPSATATPAAVTAPAAAPAVSAAPVVAAVIPASPPAAPSLTAGVRPVLSPGVPQYFLPVRSQQPAGAKLQYVPAILGRADIYFRDSKSGADAQQTYSYLGDLEPGPVPLMWENAREVQVDERDLDPQPSGNAIFADVHPEAARARSYDGWKKMLSDWIYRGAKLEVFKSSSLGLTSKPGESERDFRVHLQQVAREGRDEQVEKLRTKYAPKLAALQDRIRRAEQQVAVQREQASGAKTSTLISVGATILGALLGRKTLSMGNVSRAGTAARGVGRSMKESSDVDRAQENVDALKQQFADLESQFNEETAALDARSDVANETLERLPMRPKKTDITVKLVCLAWTPNWVAASGTIAAWE</sequence>
<dbReference type="PANTHER" id="PTHR30121:SF6">
    <property type="entry name" value="SLR6007 PROTEIN"/>
    <property type="match status" value="1"/>
</dbReference>
<dbReference type="Gene3D" id="3.40.50.300">
    <property type="entry name" value="P-loop containing nucleotide triphosphate hydrolases"/>
    <property type="match status" value="2"/>
</dbReference>
<gene>
    <name evidence="3" type="ORF">IPV69_05255</name>
</gene>
<dbReference type="KEGG" id="hbs:IPV69_05255"/>
<evidence type="ECO:0000313" key="3">
    <source>
        <dbReference type="EMBL" id="QOV90767.1"/>
    </source>
</evidence>
<evidence type="ECO:0000313" key="4">
    <source>
        <dbReference type="Proteomes" id="UP000593765"/>
    </source>
</evidence>
<dbReference type="Proteomes" id="UP000593765">
    <property type="component" value="Chromosome"/>
</dbReference>
<evidence type="ECO:0000256" key="1">
    <source>
        <dbReference type="SAM" id="Coils"/>
    </source>
</evidence>
<feature type="coiled-coil region" evidence="1">
    <location>
        <begin position="745"/>
        <end position="779"/>
    </location>
</feature>
<dbReference type="RefSeq" id="WP_206293869.1">
    <property type="nucleotide sequence ID" value="NZ_CP063458.1"/>
</dbReference>
<dbReference type="GO" id="GO:0005524">
    <property type="term" value="F:ATP binding"/>
    <property type="evidence" value="ECO:0007669"/>
    <property type="project" value="UniProtKB-KW"/>
</dbReference>
<keyword evidence="3" id="KW-0067">ATP-binding</keyword>
<dbReference type="Pfam" id="PF01935">
    <property type="entry name" value="DUF87"/>
    <property type="match status" value="1"/>
</dbReference>
<dbReference type="SUPFAM" id="SSF52540">
    <property type="entry name" value="P-loop containing nucleoside triphosphate hydrolases"/>
    <property type="match status" value="1"/>
</dbReference>
<dbReference type="InterPro" id="IPR002789">
    <property type="entry name" value="HerA_central"/>
</dbReference>
<feature type="domain" description="Helicase HerA central" evidence="2">
    <location>
        <begin position="32"/>
        <end position="80"/>
    </location>
</feature>
<protein>
    <submittedName>
        <fullName evidence="3">ATP-binding protein</fullName>
    </submittedName>
</protein>
<keyword evidence="1" id="KW-0175">Coiled coil</keyword>
<proteinExistence type="predicted"/>
<dbReference type="EMBL" id="CP063458">
    <property type="protein sequence ID" value="QOV90767.1"/>
    <property type="molecule type" value="Genomic_DNA"/>
</dbReference>
<dbReference type="PANTHER" id="PTHR30121">
    <property type="entry name" value="UNCHARACTERIZED PROTEIN YJGR-RELATED"/>
    <property type="match status" value="1"/>
</dbReference>
<dbReference type="InterPro" id="IPR027417">
    <property type="entry name" value="P-loop_NTPase"/>
</dbReference>
<name>A0A7M2WZ18_9BACT</name>
<keyword evidence="3" id="KW-0547">Nucleotide-binding</keyword>
<accession>A0A7M2WZ18</accession>
<keyword evidence="4" id="KW-1185">Reference proteome</keyword>
<reference evidence="3 4" key="1">
    <citation type="submission" date="2020-10" db="EMBL/GenBank/DDBJ databases">
        <title>Wide distribution of Phycisphaera-like planctomycetes from WD2101 soil group in peatlands and genome analysis of the first cultivated representative.</title>
        <authorList>
            <person name="Dedysh S.N."/>
            <person name="Beletsky A.V."/>
            <person name="Ivanova A."/>
            <person name="Kulichevskaya I.S."/>
            <person name="Suzina N.E."/>
            <person name="Philippov D.A."/>
            <person name="Rakitin A.L."/>
            <person name="Mardanov A.V."/>
            <person name="Ravin N.V."/>
        </authorList>
    </citation>
    <scope>NUCLEOTIDE SEQUENCE [LARGE SCALE GENOMIC DNA]</scope>
    <source>
        <strain evidence="3 4">M1803</strain>
    </source>
</reference>
<dbReference type="AlphaFoldDB" id="A0A7M2WZ18"/>
<dbReference type="CDD" id="cd01127">
    <property type="entry name" value="TrwB_TraG_TraD_VirD4"/>
    <property type="match status" value="1"/>
</dbReference>
<evidence type="ECO:0000259" key="2">
    <source>
        <dbReference type="Pfam" id="PF01935"/>
    </source>
</evidence>
<dbReference type="InterPro" id="IPR051162">
    <property type="entry name" value="T4SS_component"/>
</dbReference>
<organism evidence="3 4">
    <name type="scientific">Humisphaera borealis</name>
    <dbReference type="NCBI Taxonomy" id="2807512"/>
    <lineage>
        <taxon>Bacteria</taxon>
        <taxon>Pseudomonadati</taxon>
        <taxon>Planctomycetota</taxon>
        <taxon>Phycisphaerae</taxon>
        <taxon>Tepidisphaerales</taxon>
        <taxon>Tepidisphaeraceae</taxon>
        <taxon>Humisphaera</taxon>
    </lineage>
</organism>